<organism evidence="1">
    <name type="scientific">Arundo donax</name>
    <name type="common">Giant reed</name>
    <name type="synonym">Donax arundinaceus</name>
    <dbReference type="NCBI Taxonomy" id="35708"/>
    <lineage>
        <taxon>Eukaryota</taxon>
        <taxon>Viridiplantae</taxon>
        <taxon>Streptophyta</taxon>
        <taxon>Embryophyta</taxon>
        <taxon>Tracheophyta</taxon>
        <taxon>Spermatophyta</taxon>
        <taxon>Magnoliopsida</taxon>
        <taxon>Liliopsida</taxon>
        <taxon>Poales</taxon>
        <taxon>Poaceae</taxon>
        <taxon>PACMAD clade</taxon>
        <taxon>Arundinoideae</taxon>
        <taxon>Arundineae</taxon>
        <taxon>Arundo</taxon>
    </lineage>
</organism>
<dbReference type="EMBL" id="GBRH01235409">
    <property type="protein sequence ID" value="JAD62486.1"/>
    <property type="molecule type" value="Transcribed_RNA"/>
</dbReference>
<sequence length="27" mass="3030">MLRVLCTTTSCSSRRPASALFFCFPSF</sequence>
<proteinExistence type="predicted"/>
<dbReference type="AlphaFoldDB" id="A0A0A9BGM1"/>
<name>A0A0A9BGM1_ARUDO</name>
<protein>
    <submittedName>
        <fullName evidence="1">Uncharacterized protein</fullName>
    </submittedName>
</protein>
<evidence type="ECO:0000313" key="1">
    <source>
        <dbReference type="EMBL" id="JAD62486.1"/>
    </source>
</evidence>
<accession>A0A0A9BGM1</accession>
<reference evidence="1" key="2">
    <citation type="journal article" date="2015" name="Data Brief">
        <title>Shoot transcriptome of the giant reed, Arundo donax.</title>
        <authorList>
            <person name="Barrero R.A."/>
            <person name="Guerrero F.D."/>
            <person name="Moolhuijzen P."/>
            <person name="Goolsby J.A."/>
            <person name="Tidwell J."/>
            <person name="Bellgard S.E."/>
            <person name="Bellgard M.I."/>
        </authorList>
    </citation>
    <scope>NUCLEOTIDE SEQUENCE</scope>
    <source>
        <tissue evidence="1">Shoot tissue taken approximately 20 cm above the soil surface</tissue>
    </source>
</reference>
<reference evidence="1" key="1">
    <citation type="submission" date="2014-09" db="EMBL/GenBank/DDBJ databases">
        <authorList>
            <person name="Magalhaes I.L.F."/>
            <person name="Oliveira U."/>
            <person name="Santos F.R."/>
            <person name="Vidigal T.H.D.A."/>
            <person name="Brescovit A.D."/>
            <person name="Santos A.J."/>
        </authorList>
    </citation>
    <scope>NUCLEOTIDE SEQUENCE</scope>
    <source>
        <tissue evidence="1">Shoot tissue taken approximately 20 cm above the soil surface</tissue>
    </source>
</reference>